<dbReference type="Proteomes" id="UP001060085">
    <property type="component" value="Linkage Group LG07"/>
</dbReference>
<name>A0ACC0A1P1_CATRO</name>
<comment type="caution">
    <text evidence="1">The sequence shown here is derived from an EMBL/GenBank/DDBJ whole genome shotgun (WGS) entry which is preliminary data.</text>
</comment>
<organism evidence="1 2">
    <name type="scientific">Catharanthus roseus</name>
    <name type="common">Madagascar periwinkle</name>
    <name type="synonym">Vinca rosea</name>
    <dbReference type="NCBI Taxonomy" id="4058"/>
    <lineage>
        <taxon>Eukaryota</taxon>
        <taxon>Viridiplantae</taxon>
        <taxon>Streptophyta</taxon>
        <taxon>Embryophyta</taxon>
        <taxon>Tracheophyta</taxon>
        <taxon>Spermatophyta</taxon>
        <taxon>Magnoliopsida</taxon>
        <taxon>eudicotyledons</taxon>
        <taxon>Gunneridae</taxon>
        <taxon>Pentapetalae</taxon>
        <taxon>asterids</taxon>
        <taxon>lamiids</taxon>
        <taxon>Gentianales</taxon>
        <taxon>Apocynaceae</taxon>
        <taxon>Rauvolfioideae</taxon>
        <taxon>Vinceae</taxon>
        <taxon>Catharanthinae</taxon>
        <taxon>Catharanthus</taxon>
    </lineage>
</organism>
<accession>A0ACC0A1P1</accession>
<evidence type="ECO:0000313" key="1">
    <source>
        <dbReference type="EMBL" id="KAI5654499.1"/>
    </source>
</evidence>
<gene>
    <name evidence="1" type="ORF">M9H77_31686</name>
</gene>
<keyword evidence="2" id="KW-1185">Reference proteome</keyword>
<reference evidence="2" key="1">
    <citation type="journal article" date="2023" name="Nat. Plants">
        <title>Single-cell RNA sequencing provides a high-resolution roadmap for understanding the multicellular compartmentation of specialized metabolism.</title>
        <authorList>
            <person name="Sun S."/>
            <person name="Shen X."/>
            <person name="Li Y."/>
            <person name="Li Y."/>
            <person name="Wang S."/>
            <person name="Li R."/>
            <person name="Zhang H."/>
            <person name="Shen G."/>
            <person name="Guo B."/>
            <person name="Wei J."/>
            <person name="Xu J."/>
            <person name="St-Pierre B."/>
            <person name="Chen S."/>
            <person name="Sun C."/>
        </authorList>
    </citation>
    <scope>NUCLEOTIDE SEQUENCE [LARGE SCALE GENOMIC DNA]</scope>
</reference>
<proteinExistence type="predicted"/>
<sequence length="88" mass="10352">MRSALKRSWLPLFGEVEEVKDYNWCKFMLEDMILAIKITQTDGKSSISRCIILLTRLGLHATLKTGYDNEYYHDTDTFPVEVVNWYTQ</sequence>
<evidence type="ECO:0000313" key="2">
    <source>
        <dbReference type="Proteomes" id="UP001060085"/>
    </source>
</evidence>
<protein>
    <submittedName>
        <fullName evidence="1">Uncharacterized protein</fullName>
    </submittedName>
</protein>
<dbReference type="EMBL" id="CM044707">
    <property type="protein sequence ID" value="KAI5654499.1"/>
    <property type="molecule type" value="Genomic_DNA"/>
</dbReference>